<keyword evidence="7" id="KW-1185">Reference proteome</keyword>
<dbReference type="EMBL" id="AGUD01000206">
    <property type="protein sequence ID" value="EHN10658.1"/>
    <property type="molecule type" value="Genomic_DNA"/>
</dbReference>
<evidence type="ECO:0000256" key="1">
    <source>
        <dbReference type="ARBA" id="ARBA00037217"/>
    </source>
</evidence>
<feature type="compositionally biased region" description="Basic and acidic residues" evidence="4">
    <location>
        <begin position="17"/>
        <end position="32"/>
    </location>
</feature>
<dbReference type="Proteomes" id="UP000005143">
    <property type="component" value="Unassembled WGS sequence"/>
</dbReference>
<evidence type="ECO:0000313" key="6">
    <source>
        <dbReference type="EMBL" id="EHN10658.1"/>
    </source>
</evidence>
<dbReference type="GO" id="GO:0016491">
    <property type="term" value="F:oxidoreductase activity"/>
    <property type="evidence" value="ECO:0007669"/>
    <property type="project" value="UniProtKB-KW"/>
</dbReference>
<evidence type="ECO:0000256" key="2">
    <source>
        <dbReference type="ARBA" id="ARBA00038825"/>
    </source>
</evidence>
<comment type="subunit">
    <text evidence="2">Interacts with COX5B; this interaction may contribute to localize PYROXD2 to the inner face of the inner mitochondrial membrane.</text>
</comment>
<dbReference type="InterPro" id="IPR002937">
    <property type="entry name" value="Amino_oxidase"/>
</dbReference>
<dbReference type="Pfam" id="PF01593">
    <property type="entry name" value="Amino_oxidase"/>
    <property type="match status" value="1"/>
</dbReference>
<reference evidence="6 7" key="1">
    <citation type="journal article" date="2013" name="Biodegradation">
        <title>Quantitative proteomic analysis of ibuprofen-degrading Patulibacter sp. strain I11.</title>
        <authorList>
            <person name="Almeida B."/>
            <person name="Kjeldal H."/>
            <person name="Lolas I."/>
            <person name="Knudsen A.D."/>
            <person name="Carvalho G."/>
            <person name="Nielsen K.L."/>
            <person name="Barreto Crespo M.T."/>
            <person name="Stensballe A."/>
            <person name="Nielsen J.L."/>
        </authorList>
    </citation>
    <scope>NUCLEOTIDE SEQUENCE [LARGE SCALE GENOMIC DNA]</scope>
    <source>
        <strain evidence="6 7">I11</strain>
    </source>
</reference>
<name>H0E6L1_9ACTN</name>
<feature type="domain" description="Amine oxidase" evidence="5">
    <location>
        <begin position="45"/>
        <end position="360"/>
    </location>
</feature>
<gene>
    <name evidence="6" type="ORF">PAI11_24610</name>
</gene>
<accession>H0E6L1</accession>
<organism evidence="6 7">
    <name type="scientific">Patulibacter medicamentivorans</name>
    <dbReference type="NCBI Taxonomy" id="1097667"/>
    <lineage>
        <taxon>Bacteria</taxon>
        <taxon>Bacillati</taxon>
        <taxon>Actinomycetota</taxon>
        <taxon>Thermoleophilia</taxon>
        <taxon>Solirubrobacterales</taxon>
        <taxon>Patulibacteraceae</taxon>
        <taxon>Patulibacter</taxon>
    </lineage>
</organism>
<dbReference type="PATRIC" id="fig|1097667.3.peg.2443"/>
<protein>
    <recommendedName>
        <fullName evidence="3">Pyridine nucleotide-disulfide oxidoreductase domain-containing protein 2</fullName>
    </recommendedName>
</protein>
<evidence type="ECO:0000313" key="7">
    <source>
        <dbReference type="Proteomes" id="UP000005143"/>
    </source>
</evidence>
<evidence type="ECO:0000259" key="5">
    <source>
        <dbReference type="Pfam" id="PF01593"/>
    </source>
</evidence>
<dbReference type="Gene3D" id="3.50.50.60">
    <property type="entry name" value="FAD/NAD(P)-binding domain"/>
    <property type="match status" value="2"/>
</dbReference>
<sequence>MVAHQHGGRRPAAGARAPDERRGAEMARRTTPPDDVIVIGAGHNGLTAAAYLARAGSRVTVLEAHHDIGGMLTDTVLFPESAPSHVFSEGGIQASLHHTTTIVRDLELERHGLVHLPADPYHVHLEPEGASLAFWHDPRRTADEIRRFSQRDARAFLEFARMLDAAMDLALPFLNGHPTRPDLRTALGTLPQALKHRKDLPAIVRMGPSGHQELIEEWFDHPLVRAALAAMPPFCWMTQDGSGWALIYLGICHRIMNTRIQGASGALPRALARSLESHGGTVRTSARVTELVVRGGRVTGVRLESGEELAADVVMAACSPKVTLNQLLPKGTLPEHLERRASLIPSTSTGAANLKIDVALSGQLDVRRHNAWREDGLDLRRPVISWHSYDEHLAAWDEAVAGRWPDPIPYIGIVPTAIDPTQAPEGQDTLWIWSGIVPSKPDVPWEEVRDQIGDRVLGEAAGYYEGLDQLEIDRRVFGASDLEKRFNVPDGNVYHVDPFMLRLGPARPAPGFGSYDTPVPGLYLTGAGTHPTGGISGGPGKLAAERLLKLSSRRRSR</sequence>
<feature type="region of interest" description="Disordered" evidence="4">
    <location>
        <begin position="1"/>
        <end position="33"/>
    </location>
</feature>
<proteinExistence type="predicted"/>
<dbReference type="AlphaFoldDB" id="H0E6L1"/>
<evidence type="ECO:0000256" key="4">
    <source>
        <dbReference type="SAM" id="MobiDB-lite"/>
    </source>
</evidence>
<dbReference type="PANTHER" id="PTHR10668:SF103">
    <property type="entry name" value="PYRIDINE NUCLEOTIDE-DISULFIDE OXIDOREDUCTASE DOMAIN-CONTAINING PROTEIN 2"/>
    <property type="match status" value="1"/>
</dbReference>
<comment type="function">
    <text evidence="1">Probable oxidoreductase that may play a role as regulator of mitochondrial function.</text>
</comment>
<comment type="caution">
    <text evidence="6">The sequence shown here is derived from an EMBL/GenBank/DDBJ whole genome shotgun (WGS) entry which is preliminary data.</text>
</comment>
<evidence type="ECO:0000256" key="3">
    <source>
        <dbReference type="ARBA" id="ARBA00040298"/>
    </source>
</evidence>
<dbReference type="InterPro" id="IPR036188">
    <property type="entry name" value="FAD/NAD-bd_sf"/>
</dbReference>
<keyword evidence="6" id="KW-0560">Oxidoreductase</keyword>
<dbReference type="PANTHER" id="PTHR10668">
    <property type="entry name" value="PHYTOENE DEHYDROGENASE"/>
    <property type="match status" value="1"/>
</dbReference>
<dbReference type="SUPFAM" id="SSF51905">
    <property type="entry name" value="FAD/NAD(P)-binding domain"/>
    <property type="match status" value="1"/>
</dbReference>